<gene>
    <name evidence="2" type="ORF">HO173_005232</name>
</gene>
<dbReference type="OrthoDB" id="5381668at2759"/>
<proteinExistence type="predicted"/>
<organism evidence="2 3">
    <name type="scientific">Letharia columbiana</name>
    <dbReference type="NCBI Taxonomy" id="112416"/>
    <lineage>
        <taxon>Eukaryota</taxon>
        <taxon>Fungi</taxon>
        <taxon>Dikarya</taxon>
        <taxon>Ascomycota</taxon>
        <taxon>Pezizomycotina</taxon>
        <taxon>Lecanoromycetes</taxon>
        <taxon>OSLEUM clade</taxon>
        <taxon>Lecanoromycetidae</taxon>
        <taxon>Lecanorales</taxon>
        <taxon>Lecanorineae</taxon>
        <taxon>Parmeliaceae</taxon>
        <taxon>Letharia</taxon>
    </lineage>
</organism>
<keyword evidence="1" id="KW-0732">Signal</keyword>
<evidence type="ECO:0000313" key="3">
    <source>
        <dbReference type="Proteomes" id="UP000578531"/>
    </source>
</evidence>
<dbReference type="RefSeq" id="XP_037165790.1">
    <property type="nucleotide sequence ID" value="XM_037307150.1"/>
</dbReference>
<comment type="caution">
    <text evidence="2">The sequence shown here is derived from an EMBL/GenBank/DDBJ whole genome shotgun (WGS) entry which is preliminary data.</text>
</comment>
<dbReference type="Proteomes" id="UP000578531">
    <property type="component" value="Unassembled WGS sequence"/>
</dbReference>
<feature type="signal peptide" evidence="1">
    <location>
        <begin position="1"/>
        <end position="17"/>
    </location>
</feature>
<feature type="chain" id="PRO_5034801602" evidence="1">
    <location>
        <begin position="18"/>
        <end position="171"/>
    </location>
</feature>
<protein>
    <submittedName>
        <fullName evidence="2">Uncharacterized protein</fullName>
    </submittedName>
</protein>
<sequence length="171" mass="18457">MLPSLIAVIFLLAPLFASPSSLPPSLLPLLPSNSTLSSANLTARMNQVNCRRDPESRPLSDFSTCIPSLFRLYATPRIHRPVVWDPGDFKQWGPETDLGGCYILVDGGGGRDVFSIQTLLGPAVWALGKCFVGEVESRYLLAKTRVGPRKDWFVSIVLEVSGVAVGNGSVS</sequence>
<evidence type="ECO:0000313" key="2">
    <source>
        <dbReference type="EMBL" id="KAF6236451.1"/>
    </source>
</evidence>
<keyword evidence="3" id="KW-1185">Reference proteome</keyword>
<dbReference type="EMBL" id="JACCJC010000018">
    <property type="protein sequence ID" value="KAF6236451.1"/>
    <property type="molecule type" value="Genomic_DNA"/>
</dbReference>
<accession>A0A8H6FX97</accession>
<reference evidence="2 3" key="1">
    <citation type="journal article" date="2020" name="Genomics">
        <title>Complete, high-quality genomes from long-read metagenomic sequencing of two wolf lichen thalli reveals enigmatic genome architecture.</title>
        <authorList>
            <person name="McKenzie S.K."/>
            <person name="Walston R.F."/>
            <person name="Allen J.L."/>
        </authorList>
    </citation>
    <scope>NUCLEOTIDE SEQUENCE [LARGE SCALE GENOMIC DNA]</scope>
    <source>
        <strain evidence="2">WasteWater2</strain>
    </source>
</reference>
<name>A0A8H6FX97_9LECA</name>
<evidence type="ECO:0000256" key="1">
    <source>
        <dbReference type="SAM" id="SignalP"/>
    </source>
</evidence>
<dbReference type="AlphaFoldDB" id="A0A8H6FX97"/>
<dbReference type="GeneID" id="59286896"/>